<gene>
    <name evidence="8" type="primary">LOC111594909</name>
</gene>
<dbReference type="InterPro" id="IPR013604">
    <property type="entry name" value="7TM_chemorcpt"/>
</dbReference>
<keyword evidence="2 6" id="KW-1003">Cell membrane</keyword>
<dbReference type="KEGG" id="dhe:111594909"/>
<evidence type="ECO:0000256" key="1">
    <source>
        <dbReference type="ARBA" id="ARBA00004651"/>
    </source>
</evidence>
<accession>A0A6J1LL61</accession>
<dbReference type="GO" id="GO:0005886">
    <property type="term" value="C:plasma membrane"/>
    <property type="evidence" value="ECO:0007669"/>
    <property type="project" value="UniProtKB-SubCell"/>
</dbReference>
<comment type="caution">
    <text evidence="6">Lacks conserved residue(s) required for the propagation of feature annotation.</text>
</comment>
<evidence type="ECO:0000256" key="3">
    <source>
        <dbReference type="ARBA" id="ARBA00022692"/>
    </source>
</evidence>
<comment type="subcellular location">
    <subcellularLocation>
        <location evidence="1 6">Cell membrane</location>
        <topology evidence="1 6">Multi-pass membrane protein</topology>
    </subcellularLocation>
</comment>
<keyword evidence="6 8" id="KW-0675">Receptor</keyword>
<dbReference type="GeneID" id="111594909"/>
<sequence length="390" mass="44597">MFDLINYMLRFGYYYSLLMGLLNFEIDWRTGRAQITRRASIYAAIVNGISVYWLPRLCGTHVVASLWPQAKHLHEYLYLVMLGGRVLCVCVTLLTRWTHRQQFIHLVNAVQRLTQRKPHVKRLWRRGVISKALSAFLLDVLQSGVLIQQIYENLTVQLILIVLVVHILSVLVNIIIAHYYFSLLNIHAQYSLLNQELRSALAEIRLLEFVQFVFAIKCCALADQLETIAGTQSQLQELLQTLTSSFGLQTVLLTISYYMMGVATIYLAFCELTGAVLLDWNVCNLLLLSCQFVCYFTDIYISVNIMYSLLDAHAEMLRLLSENTIFAPGLDERLAIVFNSFQLQLAWNPLKIPVLGLFNMEKSKSVALASSVVTSSLVLIQNDFKNSYLY</sequence>
<feature type="transmembrane region" description="Helical" evidence="6">
    <location>
        <begin position="285"/>
        <end position="310"/>
    </location>
</feature>
<dbReference type="RefSeq" id="XP_023164167.2">
    <property type="nucleotide sequence ID" value="XM_023308399.2"/>
</dbReference>
<comment type="similarity">
    <text evidence="6">Belongs to the insect chemoreceptor superfamily. Gustatory receptor (GR) family.</text>
</comment>
<dbReference type="Pfam" id="PF08395">
    <property type="entry name" value="7tm_7"/>
    <property type="match status" value="1"/>
</dbReference>
<keyword evidence="7" id="KW-1185">Reference proteome</keyword>
<feature type="transmembrane region" description="Helical" evidence="6">
    <location>
        <begin position="76"/>
        <end position="95"/>
    </location>
</feature>
<keyword evidence="5 6" id="KW-0472">Membrane</keyword>
<evidence type="ECO:0000256" key="4">
    <source>
        <dbReference type="ARBA" id="ARBA00022989"/>
    </source>
</evidence>
<dbReference type="OrthoDB" id="7883080at2759"/>
<evidence type="ECO:0000256" key="6">
    <source>
        <dbReference type="RuleBase" id="RU363108"/>
    </source>
</evidence>
<keyword evidence="3 6" id="KW-0812">Transmembrane</keyword>
<keyword evidence="6" id="KW-0807">Transducer</keyword>
<keyword evidence="4 6" id="KW-1133">Transmembrane helix</keyword>
<feature type="transmembrane region" description="Helical" evidence="6">
    <location>
        <begin position="157"/>
        <end position="181"/>
    </location>
</feature>
<dbReference type="AlphaFoldDB" id="A0A6J1LL61"/>
<comment type="function">
    <text evidence="6">Gustatory receptor which mediates acceptance or avoidance behavior, depending on its substrates.</text>
</comment>
<feature type="transmembrane region" description="Helical" evidence="6">
    <location>
        <begin position="40"/>
        <end position="64"/>
    </location>
</feature>
<feature type="transmembrane region" description="Helical" evidence="6">
    <location>
        <begin position="12"/>
        <end position="28"/>
    </location>
</feature>
<evidence type="ECO:0000256" key="5">
    <source>
        <dbReference type="ARBA" id="ARBA00023136"/>
    </source>
</evidence>
<name>A0A6J1LL61_DROHY</name>
<organism evidence="7 8">
    <name type="scientific">Drosophila hydei</name>
    <name type="common">Fruit fly</name>
    <dbReference type="NCBI Taxonomy" id="7224"/>
    <lineage>
        <taxon>Eukaryota</taxon>
        <taxon>Metazoa</taxon>
        <taxon>Ecdysozoa</taxon>
        <taxon>Arthropoda</taxon>
        <taxon>Hexapoda</taxon>
        <taxon>Insecta</taxon>
        <taxon>Pterygota</taxon>
        <taxon>Neoptera</taxon>
        <taxon>Endopterygota</taxon>
        <taxon>Diptera</taxon>
        <taxon>Brachycera</taxon>
        <taxon>Muscomorpha</taxon>
        <taxon>Ephydroidea</taxon>
        <taxon>Drosophilidae</taxon>
        <taxon>Drosophila</taxon>
    </lineage>
</organism>
<evidence type="ECO:0000256" key="2">
    <source>
        <dbReference type="ARBA" id="ARBA00022475"/>
    </source>
</evidence>
<dbReference type="Proteomes" id="UP000504633">
    <property type="component" value="Unplaced"/>
</dbReference>
<evidence type="ECO:0000313" key="7">
    <source>
        <dbReference type="Proteomes" id="UP000504633"/>
    </source>
</evidence>
<proteinExistence type="inferred from homology"/>
<dbReference type="OMA" id="TIYFAFC"/>
<evidence type="ECO:0000313" key="8">
    <source>
        <dbReference type="RefSeq" id="XP_023164167.2"/>
    </source>
</evidence>
<protein>
    <recommendedName>
        <fullName evidence="6">Gustatory receptor</fullName>
    </recommendedName>
</protein>
<dbReference type="GO" id="GO:0050909">
    <property type="term" value="P:sensory perception of taste"/>
    <property type="evidence" value="ECO:0007669"/>
    <property type="project" value="InterPro"/>
</dbReference>
<reference evidence="8" key="1">
    <citation type="submission" date="2025-08" db="UniProtKB">
        <authorList>
            <consortium name="RefSeq"/>
        </authorList>
    </citation>
    <scope>IDENTIFICATION</scope>
    <source>
        <strain evidence="8">15085-1641.00</strain>
        <tissue evidence="8">Whole body</tissue>
    </source>
</reference>
<feature type="transmembrane region" description="Helical" evidence="6">
    <location>
        <begin position="246"/>
        <end position="269"/>
    </location>
</feature>
<dbReference type="GO" id="GO:0007165">
    <property type="term" value="P:signal transduction"/>
    <property type="evidence" value="ECO:0007669"/>
    <property type="project" value="UniProtKB-KW"/>
</dbReference>